<organism evidence="3">
    <name type="scientific">Desulfacinum infernum</name>
    <dbReference type="NCBI Taxonomy" id="35837"/>
    <lineage>
        <taxon>Bacteria</taxon>
        <taxon>Pseudomonadati</taxon>
        <taxon>Thermodesulfobacteriota</taxon>
        <taxon>Syntrophobacteria</taxon>
        <taxon>Syntrophobacterales</taxon>
        <taxon>Syntrophobacteraceae</taxon>
        <taxon>Desulfacinum</taxon>
    </lineage>
</organism>
<dbReference type="Pfam" id="PF13439">
    <property type="entry name" value="Glyco_transf_4"/>
    <property type="match status" value="1"/>
</dbReference>
<dbReference type="Gene3D" id="3.40.50.2000">
    <property type="entry name" value="Glycogen Phosphorylase B"/>
    <property type="match status" value="2"/>
</dbReference>
<feature type="domain" description="Glycosyltransferase subfamily 4-like N-terminal" evidence="2">
    <location>
        <begin position="66"/>
        <end position="158"/>
    </location>
</feature>
<evidence type="ECO:0000313" key="3">
    <source>
        <dbReference type="EMBL" id="HFK96903.1"/>
    </source>
</evidence>
<evidence type="ECO:0000259" key="1">
    <source>
        <dbReference type="Pfam" id="PF00534"/>
    </source>
</evidence>
<dbReference type="GO" id="GO:0016757">
    <property type="term" value="F:glycosyltransferase activity"/>
    <property type="evidence" value="ECO:0007669"/>
    <property type="project" value="InterPro"/>
</dbReference>
<dbReference type="EMBL" id="DSTK01000018">
    <property type="protein sequence ID" value="HFK96903.1"/>
    <property type="molecule type" value="Genomic_DNA"/>
</dbReference>
<dbReference type="SUPFAM" id="SSF53756">
    <property type="entry name" value="UDP-Glycosyltransferase/glycogen phosphorylase"/>
    <property type="match status" value="1"/>
</dbReference>
<dbReference type="PANTHER" id="PTHR45947">
    <property type="entry name" value="SULFOQUINOVOSYL TRANSFERASE SQD2"/>
    <property type="match status" value="1"/>
</dbReference>
<gene>
    <name evidence="3" type="ORF">ENS06_06205</name>
</gene>
<name>A0A832A1Q2_9BACT</name>
<evidence type="ECO:0000259" key="2">
    <source>
        <dbReference type="Pfam" id="PF13439"/>
    </source>
</evidence>
<dbReference type="CDD" id="cd03801">
    <property type="entry name" value="GT4_PimA-like"/>
    <property type="match status" value="1"/>
</dbReference>
<protein>
    <submittedName>
        <fullName evidence="3">Glycosyltransferase family 1 protein</fullName>
    </submittedName>
</protein>
<feature type="domain" description="Glycosyl transferase family 1" evidence="1">
    <location>
        <begin position="167"/>
        <end position="318"/>
    </location>
</feature>
<dbReference type="InterPro" id="IPR050194">
    <property type="entry name" value="Glycosyltransferase_grp1"/>
</dbReference>
<dbReference type="PANTHER" id="PTHR45947:SF3">
    <property type="entry name" value="SULFOQUINOVOSYL TRANSFERASE SQD2"/>
    <property type="match status" value="1"/>
</dbReference>
<accession>A0A832A1Q2</accession>
<keyword evidence="3" id="KW-0808">Transferase</keyword>
<sequence>MSPARVPEPAVWFPTIRAGSGTDVFTERLCAGLRARGIRAEITWLPLRAEYAPWTVPVPKPPDWANVVHVNSWFPLRFLPRSLPIIVTTHHNVHDPLLRPYLSLAQRLYHRFWIKVVEAAILDRATRVVAVSRFTAASISKTFGIKCVQVIYNGIDLDGPFQPEWNSSPHRPFRLIYLGNWSKRKGSDLLGPIMKELGRNFELRYTGGQKGKAPQKLPSNCMSFETLTSSEDVARALRHSDAMLFPSRLEGFGLAPLEAMACGLPVIATHGSALPEVIEHGVTGLLCPQNDIRAFAEAARTLATKWDLWAQMSRNARLRAERLFDLNRMIDGYLELYRITNTLL</sequence>
<dbReference type="InterPro" id="IPR001296">
    <property type="entry name" value="Glyco_trans_1"/>
</dbReference>
<reference evidence="3" key="1">
    <citation type="journal article" date="2020" name="mSystems">
        <title>Genome- and Community-Level Interaction Insights into Carbon Utilization and Element Cycling Functions of Hydrothermarchaeota in Hydrothermal Sediment.</title>
        <authorList>
            <person name="Zhou Z."/>
            <person name="Liu Y."/>
            <person name="Xu W."/>
            <person name="Pan J."/>
            <person name="Luo Z.H."/>
            <person name="Li M."/>
        </authorList>
    </citation>
    <scope>NUCLEOTIDE SEQUENCE [LARGE SCALE GENOMIC DNA]</scope>
    <source>
        <strain evidence="3">SpSt-456</strain>
    </source>
</reference>
<comment type="caution">
    <text evidence="3">The sequence shown here is derived from an EMBL/GenBank/DDBJ whole genome shotgun (WGS) entry which is preliminary data.</text>
</comment>
<dbReference type="AlphaFoldDB" id="A0A832A1Q2"/>
<dbReference type="Pfam" id="PF00534">
    <property type="entry name" value="Glycos_transf_1"/>
    <property type="match status" value="1"/>
</dbReference>
<proteinExistence type="predicted"/>
<dbReference type="InterPro" id="IPR028098">
    <property type="entry name" value="Glyco_trans_4-like_N"/>
</dbReference>